<accession>A0A1M5S0Q2</accession>
<dbReference type="RefSeq" id="WP_072742524.1">
    <property type="nucleotide sequence ID" value="NZ_FQXR01000002.1"/>
</dbReference>
<protein>
    <submittedName>
        <fullName evidence="2">Germination protein M</fullName>
    </submittedName>
</protein>
<keyword evidence="3" id="KW-1185">Reference proteome</keyword>
<reference evidence="2 3" key="1">
    <citation type="submission" date="2016-11" db="EMBL/GenBank/DDBJ databases">
        <authorList>
            <person name="Jaros S."/>
            <person name="Januszkiewicz K."/>
            <person name="Wedrychowicz H."/>
        </authorList>
    </citation>
    <scope>NUCLEOTIDE SEQUENCE [LARGE SCALE GENOMIC DNA]</scope>
    <source>
        <strain evidence="2 3">DSM 13106</strain>
    </source>
</reference>
<dbReference type="InterPro" id="IPR019606">
    <property type="entry name" value="GerMN"/>
</dbReference>
<evidence type="ECO:0000259" key="1">
    <source>
        <dbReference type="SMART" id="SM00909"/>
    </source>
</evidence>
<evidence type="ECO:0000313" key="3">
    <source>
        <dbReference type="Proteomes" id="UP000184389"/>
    </source>
</evidence>
<proteinExistence type="predicted"/>
<sequence length="339" mass="37800">MENIKKILLIVLILAIGINISACNGKGGFKGLFSKDDDIEIIRSDSEEYDMTKDEGLRETVLYFKNAEGFLVPVMKKIPWEEGIAKLALKNMIDSPSLRESLNQTGLVPIIPAGTEIRGMTIDGETGVCKVDFSKEILNYESEKDEENLIKGVVYTLTEFPAIKEVQILIEGNSAPVFKYGIQVNGPMRREDINLVKNSEEYRSKVVVYFKGSGNEEFEYFIPVTIPTLAPMPNVFTALEELFKGPPAEASLYSSVPQGVTLEGIEIRDGIAYVDLSFNSIDSINEKYIFDEISKSIGLTLSEFEKIEKVELLVEGKTLEEAGIQVDYNETIPAFANEY</sequence>
<dbReference type="EMBL" id="FQXR01000002">
    <property type="protein sequence ID" value="SHH32222.1"/>
    <property type="molecule type" value="Genomic_DNA"/>
</dbReference>
<evidence type="ECO:0000313" key="2">
    <source>
        <dbReference type="EMBL" id="SHH32222.1"/>
    </source>
</evidence>
<dbReference type="AlphaFoldDB" id="A0A1M5S0Q2"/>
<dbReference type="STRING" id="1123281.SAMN02745180_00045"/>
<dbReference type="OrthoDB" id="9809406at2"/>
<dbReference type="SMART" id="SM00909">
    <property type="entry name" value="Germane"/>
    <property type="match status" value="2"/>
</dbReference>
<organism evidence="2 3">
    <name type="scientific">Sporanaerobacter acetigenes DSM 13106</name>
    <dbReference type="NCBI Taxonomy" id="1123281"/>
    <lineage>
        <taxon>Bacteria</taxon>
        <taxon>Bacillati</taxon>
        <taxon>Bacillota</taxon>
        <taxon>Tissierellia</taxon>
        <taxon>Tissierellales</taxon>
        <taxon>Sporanaerobacteraceae</taxon>
        <taxon>Sporanaerobacter</taxon>
    </lineage>
</organism>
<gene>
    <name evidence="2" type="ORF">SAMN02745180_00045</name>
</gene>
<dbReference type="Pfam" id="PF10646">
    <property type="entry name" value="Germane"/>
    <property type="match status" value="2"/>
</dbReference>
<dbReference type="Proteomes" id="UP000184389">
    <property type="component" value="Unassembled WGS sequence"/>
</dbReference>
<feature type="domain" description="GerMN" evidence="1">
    <location>
        <begin position="235"/>
        <end position="323"/>
    </location>
</feature>
<name>A0A1M5S0Q2_9FIRM</name>
<feature type="domain" description="GerMN" evidence="1">
    <location>
        <begin position="85"/>
        <end position="179"/>
    </location>
</feature>